<accession>A0A813CFG4</accession>
<proteinExistence type="predicted"/>
<evidence type="ECO:0000313" key="2">
    <source>
        <dbReference type="Proteomes" id="UP000601435"/>
    </source>
</evidence>
<name>A0A813CFG4_9DINO</name>
<sequence>MNFTSFSGSAACPAGAAVSGWYNLPGIPVKKGEKGGPATWTGLQVFCRKTSLLAACAQPEKSHCEVGHVVNAFSYSGNQFKLGCCRLQKPMGTKLTPDPRKARLYEGFEGYYCPAAMGSTGMAVYRKSRIGPLGEPGTSTDLNWTLSWEKFDGTWVLRHALEKYASVESDAVSPLEIEANAKFSATKIEALLSEAAKPKVQSPFPKKKPTYPKLIQFRPVQPDYKAYCNPAFLQNPSLFKGSISDTNPCYHTFHAELVKARESHCCAPVTKFPGFGHGPLVMSCGSWFDHRRGNGAELCKCCAGCVGERHHREVLLVLCRPWKGTAVSLQHGRVLHGQSEGRIGERDEEAPGLPSVCARHVKSLRLASEDKYR</sequence>
<dbReference type="Proteomes" id="UP000601435">
    <property type="component" value="Unassembled WGS sequence"/>
</dbReference>
<evidence type="ECO:0000313" key="1">
    <source>
        <dbReference type="EMBL" id="CAE7942509.1"/>
    </source>
</evidence>
<dbReference type="OrthoDB" id="431450at2759"/>
<organism evidence="1 2">
    <name type="scientific">Symbiodinium necroappetens</name>
    <dbReference type="NCBI Taxonomy" id="1628268"/>
    <lineage>
        <taxon>Eukaryota</taxon>
        <taxon>Sar</taxon>
        <taxon>Alveolata</taxon>
        <taxon>Dinophyceae</taxon>
        <taxon>Suessiales</taxon>
        <taxon>Symbiodiniaceae</taxon>
        <taxon>Symbiodinium</taxon>
    </lineage>
</organism>
<protein>
    <submittedName>
        <fullName evidence="1">NEK5 protein</fullName>
    </submittedName>
</protein>
<dbReference type="EMBL" id="CAJNJA010096919">
    <property type="protein sequence ID" value="CAE7942509.1"/>
    <property type="molecule type" value="Genomic_DNA"/>
</dbReference>
<reference evidence="1" key="1">
    <citation type="submission" date="2021-02" db="EMBL/GenBank/DDBJ databases">
        <authorList>
            <person name="Dougan E. K."/>
            <person name="Rhodes N."/>
            <person name="Thang M."/>
            <person name="Chan C."/>
        </authorList>
    </citation>
    <scope>NUCLEOTIDE SEQUENCE</scope>
</reference>
<dbReference type="AlphaFoldDB" id="A0A813CFG4"/>
<gene>
    <name evidence="1" type="primary">NEK5</name>
    <name evidence="1" type="ORF">SNEC2469_LOCUS34691</name>
</gene>
<keyword evidence="2" id="KW-1185">Reference proteome</keyword>
<comment type="caution">
    <text evidence="1">The sequence shown here is derived from an EMBL/GenBank/DDBJ whole genome shotgun (WGS) entry which is preliminary data.</text>
</comment>